<dbReference type="HAMAP" id="MF_00163">
    <property type="entry name" value="Pep_deformylase"/>
    <property type="match status" value="1"/>
</dbReference>
<keyword evidence="2 4" id="KW-0378">Hydrolase</keyword>
<evidence type="ECO:0000256" key="3">
    <source>
        <dbReference type="SAM" id="MobiDB-lite"/>
    </source>
</evidence>
<dbReference type="SUPFAM" id="SSF56420">
    <property type="entry name" value="Peptide deformylase"/>
    <property type="match status" value="1"/>
</dbReference>
<comment type="function">
    <text evidence="2">Removes the formyl group from the N-terminal Met of newly synthesized proteins. Requires at least a dipeptide for an efficient rate of reaction. N-terminal L-methionine is a prerequisite for activity but the enzyme has broad specificity at other positions.</text>
</comment>
<name>A0ABZ1BKL6_9FIRM</name>
<feature type="binding site" evidence="2">
    <location>
        <position position="127"/>
    </location>
    <ligand>
        <name>Fe cation</name>
        <dbReference type="ChEBI" id="CHEBI:24875"/>
    </ligand>
</feature>
<feature type="binding site" evidence="2">
    <location>
        <position position="85"/>
    </location>
    <ligand>
        <name>Fe cation</name>
        <dbReference type="ChEBI" id="CHEBI:24875"/>
    </ligand>
</feature>
<keyword evidence="2" id="KW-0648">Protein biosynthesis</keyword>
<comment type="cofactor">
    <cofactor evidence="2">
        <name>Fe(2+)</name>
        <dbReference type="ChEBI" id="CHEBI:29033"/>
    </cofactor>
    <text evidence="2">Binds 1 Fe(2+) ion.</text>
</comment>
<proteinExistence type="inferred from homology"/>
<keyword evidence="2" id="KW-0408">Iron</keyword>
<protein>
    <recommendedName>
        <fullName evidence="2">Peptide deformylase</fullName>
        <shortName evidence="2">PDF</shortName>
        <ecNumber evidence="2">3.5.1.88</ecNumber>
    </recommendedName>
    <alternativeName>
        <fullName evidence="2">Polypeptide deformylase</fullName>
    </alternativeName>
</protein>
<comment type="similarity">
    <text evidence="1 2">Belongs to the polypeptide deformylase family.</text>
</comment>
<evidence type="ECO:0000313" key="4">
    <source>
        <dbReference type="EMBL" id="WRP13390.1"/>
    </source>
</evidence>
<dbReference type="PRINTS" id="PR01576">
    <property type="entry name" value="PDEFORMYLASE"/>
</dbReference>
<accession>A0ABZ1BKL6</accession>
<dbReference type="Pfam" id="PF01327">
    <property type="entry name" value="Pep_deformylase"/>
    <property type="match status" value="1"/>
</dbReference>
<dbReference type="EMBL" id="CP141614">
    <property type="protein sequence ID" value="WRP13390.1"/>
    <property type="molecule type" value="Genomic_DNA"/>
</dbReference>
<dbReference type="PANTHER" id="PTHR10458">
    <property type="entry name" value="PEPTIDE DEFORMYLASE"/>
    <property type="match status" value="1"/>
</dbReference>
<reference evidence="5" key="1">
    <citation type="submission" date="2023-12" db="EMBL/GenBank/DDBJ databases">
        <title>Novel isolates from deep terrestrial aquifers shed light on the physiology and ecology of the class Limnochordia.</title>
        <authorList>
            <person name="Karnachuk O.V."/>
            <person name="Lukina A.P."/>
            <person name="Avakyan M.R."/>
            <person name="Kadnikov V."/>
            <person name="Begmatov S."/>
            <person name="Beletsky A.V."/>
            <person name="Mardanov A.V."/>
            <person name="Ravin N.V."/>
        </authorList>
    </citation>
    <scope>NUCLEOTIDE SEQUENCE [LARGE SCALE GENOMIC DNA]</scope>
    <source>
        <strain evidence="5">LN</strain>
    </source>
</reference>
<sequence>MPIRKHPDPVLRQRAKPVERITRRHRKLIEDMRQTMYEAPGVGLAANQVGVLERVIVVDPGDRFMALINPEIVEHHGVDVDVEGCLSIPGVTGYVERAAVVRVRALDERGRPVELEAEGYLARIIQHEVDHLDGVLFIDKASRLVEETEPAGEAAAAGGRGQHPARTEEASP</sequence>
<keyword evidence="2" id="KW-0479">Metal-binding</keyword>
<dbReference type="InterPro" id="IPR023635">
    <property type="entry name" value="Peptide_deformylase"/>
</dbReference>
<dbReference type="InterPro" id="IPR036821">
    <property type="entry name" value="Peptide_deformylase_sf"/>
</dbReference>
<keyword evidence="5" id="KW-1185">Reference proteome</keyword>
<comment type="catalytic activity">
    <reaction evidence="2">
        <text>N-terminal N-formyl-L-methionyl-[peptide] + H2O = N-terminal L-methionyl-[peptide] + formate</text>
        <dbReference type="Rhea" id="RHEA:24420"/>
        <dbReference type="Rhea" id="RHEA-COMP:10639"/>
        <dbReference type="Rhea" id="RHEA-COMP:10640"/>
        <dbReference type="ChEBI" id="CHEBI:15377"/>
        <dbReference type="ChEBI" id="CHEBI:15740"/>
        <dbReference type="ChEBI" id="CHEBI:49298"/>
        <dbReference type="ChEBI" id="CHEBI:64731"/>
        <dbReference type="EC" id="3.5.1.88"/>
    </reaction>
</comment>
<dbReference type="RefSeq" id="WP_324667635.1">
    <property type="nucleotide sequence ID" value="NZ_CP141614.1"/>
</dbReference>
<gene>
    <name evidence="2 4" type="primary">def</name>
    <name evidence="4" type="ORF">VLY81_07985</name>
</gene>
<feature type="region of interest" description="Disordered" evidence="3">
    <location>
        <begin position="148"/>
        <end position="172"/>
    </location>
</feature>
<organism evidence="4 5">
    <name type="scientific">Geochorda subterranea</name>
    <dbReference type="NCBI Taxonomy" id="3109564"/>
    <lineage>
        <taxon>Bacteria</taxon>
        <taxon>Bacillati</taxon>
        <taxon>Bacillota</taxon>
        <taxon>Limnochordia</taxon>
        <taxon>Limnochordales</taxon>
        <taxon>Geochordaceae</taxon>
        <taxon>Geochorda</taxon>
    </lineage>
</organism>
<dbReference type="NCBIfam" id="TIGR00079">
    <property type="entry name" value="pept_deformyl"/>
    <property type="match status" value="1"/>
</dbReference>
<dbReference type="EC" id="3.5.1.88" evidence="2"/>
<dbReference type="Gene3D" id="3.90.45.10">
    <property type="entry name" value="Peptide deformylase"/>
    <property type="match status" value="1"/>
</dbReference>
<feature type="active site" evidence="2">
    <location>
        <position position="128"/>
    </location>
</feature>
<dbReference type="PIRSF" id="PIRSF004749">
    <property type="entry name" value="Pep_def"/>
    <property type="match status" value="1"/>
</dbReference>
<evidence type="ECO:0000256" key="1">
    <source>
        <dbReference type="ARBA" id="ARBA00010759"/>
    </source>
</evidence>
<dbReference type="NCBIfam" id="NF001159">
    <property type="entry name" value="PRK00150.1-3"/>
    <property type="match status" value="1"/>
</dbReference>
<dbReference type="Proteomes" id="UP001333102">
    <property type="component" value="Chromosome"/>
</dbReference>
<dbReference type="GO" id="GO:0042586">
    <property type="term" value="F:peptide deformylase activity"/>
    <property type="evidence" value="ECO:0007669"/>
    <property type="project" value="UniProtKB-EC"/>
</dbReference>
<feature type="binding site" evidence="2">
    <location>
        <position position="131"/>
    </location>
    <ligand>
        <name>Fe cation</name>
        <dbReference type="ChEBI" id="CHEBI:24875"/>
    </ligand>
</feature>
<dbReference type="CDD" id="cd00487">
    <property type="entry name" value="Pep_deformylase"/>
    <property type="match status" value="1"/>
</dbReference>
<evidence type="ECO:0000313" key="5">
    <source>
        <dbReference type="Proteomes" id="UP001333102"/>
    </source>
</evidence>
<dbReference type="PANTHER" id="PTHR10458:SF22">
    <property type="entry name" value="PEPTIDE DEFORMYLASE"/>
    <property type="match status" value="1"/>
</dbReference>
<evidence type="ECO:0000256" key="2">
    <source>
        <dbReference type="HAMAP-Rule" id="MF_00163"/>
    </source>
</evidence>